<dbReference type="AlphaFoldDB" id="A0A5A7MJ52"/>
<dbReference type="RefSeq" id="WP_149357133.1">
    <property type="nucleotide sequence ID" value="NZ_BKBW01000019.1"/>
</dbReference>
<gene>
    <name evidence="1" type="ORF">CTTA_4863</name>
</gene>
<protein>
    <submittedName>
        <fullName evidence="1">Uncharacterized protein</fullName>
    </submittedName>
</protein>
<accession>A0A5A7MJ52</accession>
<dbReference type="EMBL" id="BKBW01000019">
    <property type="protein sequence ID" value="GEQ77858.1"/>
    <property type="molecule type" value="Genomic_DNA"/>
</dbReference>
<comment type="caution">
    <text evidence="1">The sequence shown here is derived from an EMBL/GenBank/DDBJ whole genome shotgun (WGS) entry which is preliminary data.</text>
</comment>
<sequence>MHIEHHYNWRYQDNLGKWRTTRHLCSEEKIKKEHPEATPVEGTLTVIEVADTLDDYWERTHKNTMSGVVRKP</sequence>
<dbReference type="Proteomes" id="UP000323105">
    <property type="component" value="Unassembled WGS sequence"/>
</dbReference>
<evidence type="ECO:0000313" key="2">
    <source>
        <dbReference type="Proteomes" id="UP000323105"/>
    </source>
</evidence>
<organism evidence="1 2">
    <name type="scientific">Comamonas testosteroni</name>
    <name type="common">Pseudomonas testosteroni</name>
    <dbReference type="NCBI Taxonomy" id="285"/>
    <lineage>
        <taxon>Bacteria</taxon>
        <taxon>Pseudomonadati</taxon>
        <taxon>Pseudomonadota</taxon>
        <taxon>Betaproteobacteria</taxon>
        <taxon>Burkholderiales</taxon>
        <taxon>Comamonadaceae</taxon>
        <taxon>Comamonas</taxon>
    </lineage>
</organism>
<evidence type="ECO:0000313" key="1">
    <source>
        <dbReference type="EMBL" id="GEQ77858.1"/>
    </source>
</evidence>
<name>A0A5A7MJ52_COMTE</name>
<proteinExistence type="predicted"/>
<reference evidence="1 2" key="1">
    <citation type="journal article" date="2019" name="Microbiol. Resour. Announc.">
        <title>Draft Genome Sequence of Comamonas testosteroni TA441, a Bacterium That Has a Cryptic Phenol Degradation Gene Cluster.</title>
        <authorList>
            <person name="Arai H."/>
            <person name="Ishii M."/>
        </authorList>
    </citation>
    <scope>NUCLEOTIDE SEQUENCE [LARGE SCALE GENOMIC DNA]</scope>
    <source>
        <strain evidence="1 2">TA441</strain>
    </source>
</reference>